<dbReference type="Proteomes" id="UP000325315">
    <property type="component" value="Unassembled WGS sequence"/>
</dbReference>
<name>A0A5B6WR65_9ROSI</name>
<evidence type="ECO:0000313" key="1">
    <source>
        <dbReference type="EMBL" id="KAA3483766.1"/>
    </source>
</evidence>
<proteinExistence type="predicted"/>
<dbReference type="EMBL" id="SMMG02000002">
    <property type="protein sequence ID" value="KAA3483766.1"/>
    <property type="molecule type" value="Genomic_DNA"/>
</dbReference>
<reference evidence="2" key="1">
    <citation type="journal article" date="2019" name="Plant Biotechnol. J.">
        <title>Genome sequencing of the Australian wild diploid species Gossypium australe highlights disease resistance and delayed gland morphogenesis.</title>
        <authorList>
            <person name="Cai Y."/>
            <person name="Cai X."/>
            <person name="Wang Q."/>
            <person name="Wang P."/>
            <person name="Zhang Y."/>
            <person name="Cai C."/>
            <person name="Xu Y."/>
            <person name="Wang K."/>
            <person name="Zhou Z."/>
            <person name="Wang C."/>
            <person name="Geng S."/>
            <person name="Li B."/>
            <person name="Dong Q."/>
            <person name="Hou Y."/>
            <person name="Wang H."/>
            <person name="Ai P."/>
            <person name="Liu Z."/>
            <person name="Yi F."/>
            <person name="Sun M."/>
            <person name="An G."/>
            <person name="Cheng J."/>
            <person name="Zhang Y."/>
            <person name="Shi Q."/>
            <person name="Xie Y."/>
            <person name="Shi X."/>
            <person name="Chang Y."/>
            <person name="Huang F."/>
            <person name="Chen Y."/>
            <person name="Hong S."/>
            <person name="Mi L."/>
            <person name="Sun Q."/>
            <person name="Zhang L."/>
            <person name="Zhou B."/>
            <person name="Peng R."/>
            <person name="Zhang X."/>
            <person name="Liu F."/>
        </authorList>
    </citation>
    <scope>NUCLEOTIDE SEQUENCE [LARGE SCALE GENOMIC DNA]</scope>
    <source>
        <strain evidence="2">cv. PA1801</strain>
    </source>
</reference>
<evidence type="ECO:0000313" key="2">
    <source>
        <dbReference type="Proteomes" id="UP000325315"/>
    </source>
</evidence>
<comment type="caution">
    <text evidence="1">The sequence shown here is derived from an EMBL/GenBank/DDBJ whole genome shotgun (WGS) entry which is preliminary data.</text>
</comment>
<accession>A0A5B6WR65</accession>
<protein>
    <submittedName>
        <fullName evidence="1">Uncharacterized protein</fullName>
    </submittedName>
</protein>
<keyword evidence="2" id="KW-1185">Reference proteome</keyword>
<dbReference type="AlphaFoldDB" id="A0A5B6WR65"/>
<sequence>MLYDDGMLNAFGFVFESNVILEIVTRSGIVNKHSSILSFIVASYNSGLTTRLKYHLGLILAKSYYLRYPFGLPQAYGYPFGPPLSTSLLKAYTIEYPFGLICLVIPLGSSILVY</sequence>
<organism evidence="1 2">
    <name type="scientific">Gossypium australe</name>
    <dbReference type="NCBI Taxonomy" id="47621"/>
    <lineage>
        <taxon>Eukaryota</taxon>
        <taxon>Viridiplantae</taxon>
        <taxon>Streptophyta</taxon>
        <taxon>Embryophyta</taxon>
        <taxon>Tracheophyta</taxon>
        <taxon>Spermatophyta</taxon>
        <taxon>Magnoliopsida</taxon>
        <taxon>eudicotyledons</taxon>
        <taxon>Gunneridae</taxon>
        <taxon>Pentapetalae</taxon>
        <taxon>rosids</taxon>
        <taxon>malvids</taxon>
        <taxon>Malvales</taxon>
        <taxon>Malvaceae</taxon>
        <taxon>Malvoideae</taxon>
        <taxon>Gossypium</taxon>
    </lineage>
</organism>
<gene>
    <name evidence="1" type="ORF">EPI10_005908</name>
</gene>